<protein>
    <submittedName>
        <fullName evidence="3">Uncharacterized protein</fullName>
    </submittedName>
</protein>
<proteinExistence type="predicted"/>
<evidence type="ECO:0000256" key="2">
    <source>
        <dbReference type="SAM" id="MobiDB-lite"/>
    </source>
</evidence>
<evidence type="ECO:0000313" key="3">
    <source>
        <dbReference type="EMBL" id="KAL0066568.1"/>
    </source>
</evidence>
<name>A0ABR2ZYW5_9AGAR</name>
<comment type="caution">
    <text evidence="3">The sequence shown here is derived from an EMBL/GenBank/DDBJ whole genome shotgun (WGS) entry which is preliminary data.</text>
</comment>
<feature type="coiled-coil region" evidence="1">
    <location>
        <begin position="66"/>
        <end position="93"/>
    </location>
</feature>
<feature type="region of interest" description="Disordered" evidence="2">
    <location>
        <begin position="1"/>
        <end position="63"/>
    </location>
</feature>
<evidence type="ECO:0000256" key="1">
    <source>
        <dbReference type="SAM" id="Coils"/>
    </source>
</evidence>
<sequence>MLIRNSKSEEAADEQKNNKVTQSSAPPSYEDAPKDVRVPLEEGFSAGGSTPGLPPRPATAPVEQPLHDAAQRLQAAIEEYKAARKELDGREDTNNTTREMVKRQEDVIFQNMREMGDNSSDQRVRDYYHWSADRFRKGESKEKNGVLNDMGRGLTMIIAAPIINLGAASVRTVADILLGLGLLMKGTVKTCASAISVVGDRKQRRKKTST</sequence>
<dbReference type="EMBL" id="JBBXMP010000034">
    <property type="protein sequence ID" value="KAL0066568.1"/>
    <property type="molecule type" value="Genomic_DNA"/>
</dbReference>
<organism evidence="3 4">
    <name type="scientific">Marasmius tenuissimus</name>
    <dbReference type="NCBI Taxonomy" id="585030"/>
    <lineage>
        <taxon>Eukaryota</taxon>
        <taxon>Fungi</taxon>
        <taxon>Dikarya</taxon>
        <taxon>Basidiomycota</taxon>
        <taxon>Agaricomycotina</taxon>
        <taxon>Agaricomycetes</taxon>
        <taxon>Agaricomycetidae</taxon>
        <taxon>Agaricales</taxon>
        <taxon>Marasmiineae</taxon>
        <taxon>Marasmiaceae</taxon>
        <taxon>Marasmius</taxon>
    </lineage>
</organism>
<keyword evidence="1" id="KW-0175">Coiled coil</keyword>
<gene>
    <name evidence="3" type="ORF">AAF712_006371</name>
</gene>
<evidence type="ECO:0000313" key="4">
    <source>
        <dbReference type="Proteomes" id="UP001437256"/>
    </source>
</evidence>
<feature type="compositionally biased region" description="Basic and acidic residues" evidence="2">
    <location>
        <begin position="31"/>
        <end position="40"/>
    </location>
</feature>
<feature type="compositionally biased region" description="Basic and acidic residues" evidence="2">
    <location>
        <begin position="1"/>
        <end position="17"/>
    </location>
</feature>
<reference evidence="3 4" key="1">
    <citation type="submission" date="2024-05" db="EMBL/GenBank/DDBJ databases">
        <title>A draft genome resource for the thread blight pathogen Marasmius tenuissimus strain MS-2.</title>
        <authorList>
            <person name="Yulfo-Soto G.E."/>
            <person name="Baruah I.K."/>
            <person name="Amoako-Attah I."/>
            <person name="Bukari Y."/>
            <person name="Meinhardt L.W."/>
            <person name="Bailey B.A."/>
            <person name="Cohen S.P."/>
        </authorList>
    </citation>
    <scope>NUCLEOTIDE SEQUENCE [LARGE SCALE GENOMIC DNA]</scope>
    <source>
        <strain evidence="3 4">MS-2</strain>
    </source>
</reference>
<keyword evidence="4" id="KW-1185">Reference proteome</keyword>
<dbReference type="Proteomes" id="UP001437256">
    <property type="component" value="Unassembled WGS sequence"/>
</dbReference>
<accession>A0ABR2ZYW5</accession>